<dbReference type="STRING" id="41688.A0A2N3MY67"/>
<dbReference type="OrthoDB" id="3525185at2759"/>
<comment type="caution">
    <text evidence="3">The sequence shown here is derived from an EMBL/GenBank/DDBJ whole genome shotgun (WGS) entry which is preliminary data.</text>
</comment>
<dbReference type="PANTHER" id="PTHR38111:SF11">
    <property type="entry name" value="TRANSCRIPTION FACTOR DOMAIN-CONTAINING PROTEIN-RELATED"/>
    <property type="match status" value="1"/>
</dbReference>
<reference evidence="3 4" key="1">
    <citation type="journal article" date="2017" name="G3 (Bethesda)">
        <title>First Draft Genome Sequence of the Pathogenic Fungus Lomentospora prolificans (Formerly Scedosporium prolificans).</title>
        <authorList>
            <person name="Luo R."/>
            <person name="Zimin A."/>
            <person name="Workman R."/>
            <person name="Fan Y."/>
            <person name="Pertea G."/>
            <person name="Grossman N."/>
            <person name="Wear M.P."/>
            <person name="Jia B."/>
            <person name="Miller H."/>
            <person name="Casadevall A."/>
            <person name="Timp W."/>
            <person name="Zhang S.X."/>
            <person name="Salzberg S.L."/>
        </authorList>
    </citation>
    <scope>NUCLEOTIDE SEQUENCE [LARGE SCALE GENOMIC DNA]</scope>
    <source>
        <strain evidence="3 4">JHH-5317</strain>
    </source>
</reference>
<feature type="domain" description="Zn(2)-C6 fungal-type" evidence="2">
    <location>
        <begin position="10"/>
        <end position="38"/>
    </location>
</feature>
<evidence type="ECO:0000259" key="2">
    <source>
        <dbReference type="PROSITE" id="PS50048"/>
    </source>
</evidence>
<dbReference type="InterPro" id="IPR001138">
    <property type="entry name" value="Zn2Cys6_DnaBD"/>
</dbReference>
<dbReference type="Pfam" id="PF11951">
    <property type="entry name" value="Fungal_trans_2"/>
    <property type="match status" value="1"/>
</dbReference>
<proteinExistence type="predicted"/>
<dbReference type="AlphaFoldDB" id="A0A2N3MY67"/>
<dbReference type="CDD" id="cd00067">
    <property type="entry name" value="GAL4"/>
    <property type="match status" value="1"/>
</dbReference>
<dbReference type="PROSITE" id="PS00463">
    <property type="entry name" value="ZN2_CY6_FUNGAL_1"/>
    <property type="match status" value="1"/>
</dbReference>
<protein>
    <recommendedName>
        <fullName evidence="2">Zn(2)-C6 fungal-type domain-containing protein</fullName>
    </recommendedName>
</protein>
<dbReference type="InterPro" id="IPR036864">
    <property type="entry name" value="Zn2-C6_fun-type_DNA-bd_sf"/>
</dbReference>
<dbReference type="Pfam" id="PF00172">
    <property type="entry name" value="Zn_clus"/>
    <property type="match status" value="1"/>
</dbReference>
<dbReference type="GO" id="GO:0000981">
    <property type="term" value="F:DNA-binding transcription factor activity, RNA polymerase II-specific"/>
    <property type="evidence" value="ECO:0007669"/>
    <property type="project" value="InterPro"/>
</dbReference>
<gene>
    <name evidence="3" type="ORF">jhhlp_008484</name>
</gene>
<evidence type="ECO:0000313" key="4">
    <source>
        <dbReference type="Proteomes" id="UP000233524"/>
    </source>
</evidence>
<dbReference type="GO" id="GO:0008270">
    <property type="term" value="F:zinc ion binding"/>
    <property type="evidence" value="ECO:0007669"/>
    <property type="project" value="InterPro"/>
</dbReference>
<dbReference type="SUPFAM" id="SSF57701">
    <property type="entry name" value="Zn2/Cys6 DNA-binding domain"/>
    <property type="match status" value="1"/>
</dbReference>
<sequence>MVGIPGKSKGCNTCRQRKKGCDLQRPACGQCQKSNLRCGGYERATIWVNMTQETGHVALRRTRKNMPDVALRESFTRSAYHEQYLGQFWSSYLPNGRAFPSRSSSFSTGSWMNELHKRFRMNDESALKQVLLAISLTSVGKRDNKPWLVEKGISYYGSSLATLAQQLETESGPISDSGLATSNLLSLYEILHGHDQNDRLSQARKWHLHLQGTIGFIMSRGPESYTSGFAHQLFVNGRMTQISVAIATRTPSILNEPRWKTIPWKNSKKSAADILGDIFAEIPGIIKESDDLRFPLEASDWESQRCKLIVKCQRLEKDWVNWYATLSPAKSPIMPATVQPSQILDHLVAAQAMCSYWSIGIFLYATLFLASGVDLTSPITDRIDPRQFCRAIASIIPTFLHPDVGGYGIHGPIFPSIVALSYLEEVDGNLDSDEARTFYRIFQQSEKGRHVQNFVENMRTQLGVQGVKFFAPIV</sequence>
<dbReference type="Gene3D" id="4.10.240.10">
    <property type="entry name" value="Zn(2)-C6 fungal-type DNA-binding domain"/>
    <property type="match status" value="1"/>
</dbReference>
<evidence type="ECO:0000256" key="1">
    <source>
        <dbReference type="ARBA" id="ARBA00023242"/>
    </source>
</evidence>
<dbReference type="Proteomes" id="UP000233524">
    <property type="component" value="Unassembled WGS sequence"/>
</dbReference>
<dbReference type="SMART" id="SM00066">
    <property type="entry name" value="GAL4"/>
    <property type="match status" value="1"/>
</dbReference>
<organism evidence="3 4">
    <name type="scientific">Lomentospora prolificans</name>
    <dbReference type="NCBI Taxonomy" id="41688"/>
    <lineage>
        <taxon>Eukaryota</taxon>
        <taxon>Fungi</taxon>
        <taxon>Dikarya</taxon>
        <taxon>Ascomycota</taxon>
        <taxon>Pezizomycotina</taxon>
        <taxon>Sordariomycetes</taxon>
        <taxon>Hypocreomycetidae</taxon>
        <taxon>Microascales</taxon>
        <taxon>Microascaceae</taxon>
        <taxon>Lomentospora</taxon>
    </lineage>
</organism>
<evidence type="ECO:0000313" key="3">
    <source>
        <dbReference type="EMBL" id="PKS05117.1"/>
    </source>
</evidence>
<dbReference type="VEuPathDB" id="FungiDB:jhhlp_008484"/>
<dbReference type="PROSITE" id="PS50048">
    <property type="entry name" value="ZN2_CY6_FUNGAL_2"/>
    <property type="match status" value="1"/>
</dbReference>
<dbReference type="PANTHER" id="PTHR38111">
    <property type="entry name" value="ZN(2)-C6 FUNGAL-TYPE DOMAIN-CONTAINING PROTEIN-RELATED"/>
    <property type="match status" value="1"/>
</dbReference>
<accession>A0A2N3MY67</accession>
<dbReference type="InParanoid" id="A0A2N3MY67"/>
<name>A0A2N3MY67_9PEZI</name>
<dbReference type="EMBL" id="NLAX01001623">
    <property type="protein sequence ID" value="PKS05117.1"/>
    <property type="molecule type" value="Genomic_DNA"/>
</dbReference>
<dbReference type="InterPro" id="IPR021858">
    <property type="entry name" value="Fun_TF"/>
</dbReference>
<keyword evidence="1" id="KW-0539">Nucleus</keyword>
<dbReference type="InterPro" id="IPR053178">
    <property type="entry name" value="Osmoadaptation_assoc"/>
</dbReference>
<keyword evidence="4" id="KW-1185">Reference proteome</keyword>